<protein>
    <submittedName>
        <fullName evidence="2">Uncharacterized protein LOC113862327</fullName>
    </submittedName>
</protein>
<dbReference type="InterPro" id="IPR052160">
    <property type="entry name" value="Gypsy_RT_Integrase-like"/>
</dbReference>
<gene>
    <name evidence="2" type="primary">LOC113862327</name>
</gene>
<dbReference type="GeneID" id="113862327"/>
<proteinExistence type="predicted"/>
<dbReference type="Proteomes" id="UP000694853">
    <property type="component" value="Unplaced"/>
</dbReference>
<dbReference type="AlphaFoldDB" id="A0A8B8L774"/>
<name>A0A8B8L774_ABRPR</name>
<reference evidence="1" key="1">
    <citation type="journal article" date="2019" name="Toxins">
        <title>Detection of Abrin-Like and Prepropulchellin-Like Toxin Genes and Transcripts Using Whole Genome Sequencing and Full-Length Transcript Sequencing of Abrus precatorius.</title>
        <authorList>
            <person name="Hovde B.T."/>
            <person name="Daligault H.E."/>
            <person name="Hanschen E.R."/>
            <person name="Kunde Y.A."/>
            <person name="Johnson M.B."/>
            <person name="Starkenburg S.R."/>
            <person name="Johnson S.L."/>
        </authorList>
    </citation>
    <scope>NUCLEOTIDE SEQUENCE [LARGE SCALE GENOMIC DNA]</scope>
</reference>
<sequence length="167" mass="19617">MSPYRVVYGKACHLPVEVEHKVYWAVKLCNMHYDLAGEQRKLQLQELEELRLEAYKNSRIYKEKTKHYHDKRISSKEFCTNQKVLLFNSRLKLMPGKLKSRWIGPFTITKVFPNGAVEIKSYSTSKSFTVNGHRLKQFLENSVSLKEVEEVDVYYPIISFNQGPCHD</sequence>
<reference evidence="2" key="2">
    <citation type="submission" date="2025-08" db="UniProtKB">
        <authorList>
            <consortium name="RefSeq"/>
        </authorList>
    </citation>
    <scope>IDENTIFICATION</scope>
    <source>
        <tissue evidence="2">Young leaves</tissue>
    </source>
</reference>
<keyword evidence="1" id="KW-1185">Reference proteome</keyword>
<dbReference type="OrthoDB" id="1723222at2759"/>
<dbReference type="RefSeq" id="XP_027351218.1">
    <property type="nucleotide sequence ID" value="XM_027495417.1"/>
</dbReference>
<dbReference type="KEGG" id="aprc:113862327"/>
<accession>A0A8B8L774</accession>
<dbReference type="PANTHER" id="PTHR47266">
    <property type="entry name" value="ENDONUCLEASE-RELATED"/>
    <property type="match status" value="1"/>
</dbReference>
<organism evidence="1 2">
    <name type="scientific">Abrus precatorius</name>
    <name type="common">Indian licorice</name>
    <name type="synonym">Glycine abrus</name>
    <dbReference type="NCBI Taxonomy" id="3816"/>
    <lineage>
        <taxon>Eukaryota</taxon>
        <taxon>Viridiplantae</taxon>
        <taxon>Streptophyta</taxon>
        <taxon>Embryophyta</taxon>
        <taxon>Tracheophyta</taxon>
        <taxon>Spermatophyta</taxon>
        <taxon>Magnoliopsida</taxon>
        <taxon>eudicotyledons</taxon>
        <taxon>Gunneridae</taxon>
        <taxon>Pentapetalae</taxon>
        <taxon>rosids</taxon>
        <taxon>fabids</taxon>
        <taxon>Fabales</taxon>
        <taxon>Fabaceae</taxon>
        <taxon>Papilionoideae</taxon>
        <taxon>50 kb inversion clade</taxon>
        <taxon>NPAAA clade</taxon>
        <taxon>indigoferoid/millettioid clade</taxon>
        <taxon>Abreae</taxon>
        <taxon>Abrus</taxon>
    </lineage>
</organism>
<evidence type="ECO:0000313" key="1">
    <source>
        <dbReference type="Proteomes" id="UP000694853"/>
    </source>
</evidence>
<evidence type="ECO:0000313" key="2">
    <source>
        <dbReference type="RefSeq" id="XP_027351218.1"/>
    </source>
</evidence>